<dbReference type="AlphaFoldDB" id="A0A017HHR5"/>
<name>A0A017HHR5_9RHOB</name>
<feature type="domain" description="Metallo-beta-lactamase" evidence="2">
    <location>
        <begin position="15"/>
        <end position="105"/>
    </location>
</feature>
<evidence type="ECO:0000259" key="2">
    <source>
        <dbReference type="Pfam" id="PF00753"/>
    </source>
</evidence>
<evidence type="ECO:0000313" key="3">
    <source>
        <dbReference type="EMBL" id="EYD74022.1"/>
    </source>
</evidence>
<dbReference type="Proteomes" id="UP000019666">
    <property type="component" value="Unassembled WGS sequence"/>
</dbReference>
<gene>
    <name evidence="3" type="ORF">Rumeso_04393</name>
</gene>
<comment type="caution">
    <text evidence="3">The sequence shown here is derived from an EMBL/GenBank/DDBJ whole genome shotgun (WGS) entry which is preliminary data.</text>
</comment>
<keyword evidence="4" id="KW-1185">Reference proteome</keyword>
<dbReference type="Pfam" id="PF00753">
    <property type="entry name" value="Lactamase_B"/>
    <property type="match status" value="1"/>
</dbReference>
<feature type="compositionally biased region" description="Basic residues" evidence="1">
    <location>
        <begin position="109"/>
        <end position="122"/>
    </location>
</feature>
<sequence length="122" mass="13282">MTLTLTVHRGTREIGGSCIEVAHPSGARLVLDVGRPLEAERGARNLLPRTLDLTRPATVILSHSHQDHWGLLEEVPSDWPVWASADTAELMAVVPDLLGTPASRGLRTWPRRGAPRRSGRSA</sequence>
<dbReference type="InterPro" id="IPR036866">
    <property type="entry name" value="RibonucZ/Hydroxyglut_hydro"/>
</dbReference>
<dbReference type="RefSeq" id="WP_211262830.1">
    <property type="nucleotide sequence ID" value="NZ_KK088565.1"/>
</dbReference>
<reference evidence="3 4" key="1">
    <citation type="submission" date="2013-02" db="EMBL/GenBank/DDBJ databases">
        <authorList>
            <person name="Fiebig A."/>
            <person name="Goeker M."/>
            <person name="Klenk H.-P.P."/>
        </authorList>
    </citation>
    <scope>NUCLEOTIDE SEQUENCE [LARGE SCALE GENOMIC DNA]</scope>
    <source>
        <strain evidence="3 4">DSM 19309</strain>
    </source>
</reference>
<dbReference type="HOGENOM" id="CLU_2025029_0_0_5"/>
<proteinExistence type="predicted"/>
<dbReference type="SUPFAM" id="SSF56281">
    <property type="entry name" value="Metallo-hydrolase/oxidoreductase"/>
    <property type="match status" value="1"/>
</dbReference>
<protein>
    <submittedName>
        <fullName evidence="3">Beta-lactamase domain protein</fullName>
    </submittedName>
</protein>
<dbReference type="PATRIC" id="fig|442562.3.peg.4324"/>
<dbReference type="InterPro" id="IPR001279">
    <property type="entry name" value="Metallo-B-lactamas"/>
</dbReference>
<accession>A0A017HHR5</accession>
<evidence type="ECO:0000256" key="1">
    <source>
        <dbReference type="SAM" id="MobiDB-lite"/>
    </source>
</evidence>
<dbReference type="STRING" id="442562.Rumeso_04393"/>
<organism evidence="3 4">
    <name type="scientific">Rubellimicrobium mesophilum DSM 19309</name>
    <dbReference type="NCBI Taxonomy" id="442562"/>
    <lineage>
        <taxon>Bacteria</taxon>
        <taxon>Pseudomonadati</taxon>
        <taxon>Pseudomonadota</taxon>
        <taxon>Alphaproteobacteria</taxon>
        <taxon>Rhodobacterales</taxon>
        <taxon>Roseobacteraceae</taxon>
        <taxon>Rubellimicrobium</taxon>
    </lineage>
</organism>
<feature type="region of interest" description="Disordered" evidence="1">
    <location>
        <begin position="103"/>
        <end position="122"/>
    </location>
</feature>
<dbReference type="Gene3D" id="3.60.15.10">
    <property type="entry name" value="Ribonuclease Z/Hydroxyacylglutathione hydrolase-like"/>
    <property type="match status" value="1"/>
</dbReference>
<dbReference type="EMBL" id="AOSK01000124">
    <property type="protein sequence ID" value="EYD74022.1"/>
    <property type="molecule type" value="Genomic_DNA"/>
</dbReference>
<evidence type="ECO:0000313" key="4">
    <source>
        <dbReference type="Proteomes" id="UP000019666"/>
    </source>
</evidence>